<dbReference type="InterPro" id="IPR036873">
    <property type="entry name" value="Rhodanese-like_dom_sf"/>
</dbReference>
<protein>
    <submittedName>
        <fullName evidence="3">Rhodanese-related sulfurtransferase</fullName>
    </submittedName>
</protein>
<dbReference type="EMBL" id="SMCO01000010">
    <property type="protein sequence ID" value="TCV85202.1"/>
    <property type="molecule type" value="Genomic_DNA"/>
</dbReference>
<evidence type="ECO:0000313" key="3">
    <source>
        <dbReference type="EMBL" id="TCV85202.1"/>
    </source>
</evidence>
<dbReference type="CDD" id="cd00158">
    <property type="entry name" value="RHOD"/>
    <property type="match status" value="1"/>
</dbReference>
<dbReference type="Pfam" id="PF00581">
    <property type="entry name" value="Rhodanese"/>
    <property type="match status" value="1"/>
</dbReference>
<evidence type="ECO:0000313" key="4">
    <source>
        <dbReference type="Proteomes" id="UP000295367"/>
    </source>
</evidence>
<dbReference type="InterPro" id="IPR050229">
    <property type="entry name" value="GlpE_sulfurtransferase"/>
</dbReference>
<organism evidence="3 4">
    <name type="scientific">Sulfurirhabdus autotrophica</name>
    <dbReference type="NCBI Taxonomy" id="1706046"/>
    <lineage>
        <taxon>Bacteria</taxon>
        <taxon>Pseudomonadati</taxon>
        <taxon>Pseudomonadota</taxon>
        <taxon>Betaproteobacteria</taxon>
        <taxon>Nitrosomonadales</taxon>
        <taxon>Sulfuricellaceae</taxon>
        <taxon>Sulfurirhabdus</taxon>
    </lineage>
</organism>
<name>A0A4R3Y197_9PROT</name>
<feature type="transmembrane region" description="Helical" evidence="1">
    <location>
        <begin position="6"/>
        <end position="26"/>
    </location>
</feature>
<dbReference type="PANTHER" id="PTHR43031">
    <property type="entry name" value="FAD-DEPENDENT OXIDOREDUCTASE"/>
    <property type="match status" value="1"/>
</dbReference>
<proteinExistence type="predicted"/>
<comment type="caution">
    <text evidence="3">The sequence shown here is derived from an EMBL/GenBank/DDBJ whole genome shotgun (WGS) entry which is preliminary data.</text>
</comment>
<keyword evidence="1" id="KW-1133">Transmembrane helix</keyword>
<dbReference type="SUPFAM" id="SSF52821">
    <property type="entry name" value="Rhodanese/Cell cycle control phosphatase"/>
    <property type="match status" value="1"/>
</dbReference>
<dbReference type="PANTHER" id="PTHR43031:SF1">
    <property type="entry name" value="PYRIDINE NUCLEOTIDE-DISULPHIDE OXIDOREDUCTASE"/>
    <property type="match status" value="1"/>
</dbReference>
<gene>
    <name evidence="3" type="ORF">EDC63_11091</name>
</gene>
<keyword evidence="4" id="KW-1185">Reference proteome</keyword>
<evidence type="ECO:0000256" key="1">
    <source>
        <dbReference type="SAM" id="Phobius"/>
    </source>
</evidence>
<sequence length="137" mass="14941">MDFLQNNLGLFGLAVISGVMLLWTTFGGRLSGVKEVDSVGAVQLMNHRDALVLDVREDKEVAAGRIPNSKHIPLGQLASRLQELTKYKEKPVVISCRSGARSASACRTLAKSGFTEVYNLKGGILAWEQANMPVERK</sequence>
<feature type="domain" description="Rhodanese" evidence="2">
    <location>
        <begin position="46"/>
        <end position="136"/>
    </location>
</feature>
<dbReference type="SMART" id="SM00450">
    <property type="entry name" value="RHOD"/>
    <property type="match status" value="1"/>
</dbReference>
<keyword evidence="3" id="KW-0808">Transferase</keyword>
<accession>A0A4R3Y197</accession>
<dbReference type="AlphaFoldDB" id="A0A4R3Y197"/>
<keyword evidence="1" id="KW-0812">Transmembrane</keyword>
<keyword evidence="1" id="KW-0472">Membrane</keyword>
<evidence type="ECO:0000259" key="2">
    <source>
        <dbReference type="PROSITE" id="PS50206"/>
    </source>
</evidence>
<dbReference type="OrthoDB" id="1445766at2"/>
<dbReference type="InterPro" id="IPR001763">
    <property type="entry name" value="Rhodanese-like_dom"/>
</dbReference>
<dbReference type="GO" id="GO:0016740">
    <property type="term" value="F:transferase activity"/>
    <property type="evidence" value="ECO:0007669"/>
    <property type="project" value="UniProtKB-KW"/>
</dbReference>
<dbReference type="Gene3D" id="3.40.250.10">
    <property type="entry name" value="Rhodanese-like domain"/>
    <property type="match status" value="1"/>
</dbReference>
<dbReference type="Proteomes" id="UP000295367">
    <property type="component" value="Unassembled WGS sequence"/>
</dbReference>
<reference evidence="3 4" key="1">
    <citation type="submission" date="2019-03" db="EMBL/GenBank/DDBJ databases">
        <title>Genomic Encyclopedia of Type Strains, Phase IV (KMG-IV): sequencing the most valuable type-strain genomes for metagenomic binning, comparative biology and taxonomic classification.</title>
        <authorList>
            <person name="Goeker M."/>
        </authorList>
    </citation>
    <scope>NUCLEOTIDE SEQUENCE [LARGE SCALE GENOMIC DNA]</scope>
    <source>
        <strain evidence="3 4">DSM 100309</strain>
    </source>
</reference>
<dbReference type="PROSITE" id="PS50206">
    <property type="entry name" value="RHODANESE_3"/>
    <property type="match status" value="1"/>
</dbReference>